<dbReference type="Ensembl" id="ENSOMET00000005073.1">
    <property type="protein sequence ID" value="ENSOMEP00000006878.1"/>
    <property type="gene ID" value="ENSOMEG00000007939.1"/>
</dbReference>
<feature type="domain" description="Cystatin" evidence="9">
    <location>
        <begin position="3"/>
        <end position="75"/>
    </location>
</feature>
<evidence type="ECO:0000256" key="8">
    <source>
        <dbReference type="ARBA" id="ARBA00041437"/>
    </source>
</evidence>
<evidence type="ECO:0000259" key="9">
    <source>
        <dbReference type="Pfam" id="PF00031"/>
    </source>
</evidence>
<dbReference type="STRING" id="30732.ENSOMEP00000006878"/>
<evidence type="ECO:0000256" key="6">
    <source>
        <dbReference type="ARBA" id="ARBA00022859"/>
    </source>
</evidence>
<evidence type="ECO:0000256" key="7">
    <source>
        <dbReference type="ARBA" id="ARBA00040677"/>
    </source>
</evidence>
<dbReference type="GO" id="GO:0004869">
    <property type="term" value="F:cysteine-type endopeptidase inhibitor activity"/>
    <property type="evidence" value="ECO:0007669"/>
    <property type="project" value="UniProtKB-KW"/>
</dbReference>
<dbReference type="GeneTree" id="ENSGT01000000216668"/>
<dbReference type="FunFam" id="3.10.450.10:FF:000001">
    <property type="entry name" value="Cystatin-A"/>
    <property type="match status" value="1"/>
</dbReference>
<dbReference type="SUPFAM" id="SSF54403">
    <property type="entry name" value="Cystatin/monellin"/>
    <property type="match status" value="1"/>
</dbReference>
<evidence type="ECO:0000256" key="5">
    <source>
        <dbReference type="ARBA" id="ARBA00022704"/>
    </source>
</evidence>
<dbReference type="InterPro" id="IPR001713">
    <property type="entry name" value="Prot_inh_stefin"/>
</dbReference>
<dbReference type="GO" id="GO:0071220">
    <property type="term" value="P:cellular response to bacterial lipoprotein"/>
    <property type="evidence" value="ECO:0007669"/>
    <property type="project" value="UniProtKB-ARBA"/>
</dbReference>
<organism evidence="10 11">
    <name type="scientific">Oryzias melastigma</name>
    <name type="common">Marine medaka</name>
    <dbReference type="NCBI Taxonomy" id="30732"/>
    <lineage>
        <taxon>Eukaryota</taxon>
        <taxon>Metazoa</taxon>
        <taxon>Chordata</taxon>
        <taxon>Craniata</taxon>
        <taxon>Vertebrata</taxon>
        <taxon>Euteleostomi</taxon>
        <taxon>Actinopterygii</taxon>
        <taxon>Neopterygii</taxon>
        <taxon>Teleostei</taxon>
        <taxon>Neoteleostei</taxon>
        <taxon>Acanthomorphata</taxon>
        <taxon>Ovalentaria</taxon>
        <taxon>Atherinomorphae</taxon>
        <taxon>Beloniformes</taxon>
        <taxon>Adrianichthyidae</taxon>
        <taxon>Oryziinae</taxon>
        <taxon>Oryzias</taxon>
    </lineage>
</organism>
<dbReference type="OMA" id="HEGKENF"/>
<reference evidence="10" key="1">
    <citation type="submission" date="2025-08" db="UniProtKB">
        <authorList>
            <consortium name="Ensembl"/>
        </authorList>
    </citation>
    <scope>IDENTIFICATION</scope>
</reference>
<keyword evidence="3" id="KW-0963">Cytoplasm</keyword>
<dbReference type="InterPro" id="IPR046350">
    <property type="entry name" value="Cystatin_sf"/>
</dbReference>
<keyword evidence="4" id="KW-0646">Protease inhibitor</keyword>
<proteinExistence type="inferred from homology"/>
<keyword evidence="6" id="KW-0391">Immunity</keyword>
<name>A0A3B3BPF9_ORYME</name>
<evidence type="ECO:0000256" key="2">
    <source>
        <dbReference type="ARBA" id="ARBA00009403"/>
    </source>
</evidence>
<dbReference type="AlphaFoldDB" id="A0A3B3BPF9"/>
<dbReference type="PaxDb" id="30732-ENSOMEP00000006878"/>
<evidence type="ECO:0000313" key="10">
    <source>
        <dbReference type="Ensembl" id="ENSOMEP00000006878.1"/>
    </source>
</evidence>
<accession>A0A3B3BPF9</accession>
<keyword evidence="11" id="KW-1185">Reference proteome</keyword>
<dbReference type="InterPro" id="IPR000010">
    <property type="entry name" value="Cystatin_dom"/>
</dbReference>
<dbReference type="PRINTS" id="PR00295">
    <property type="entry name" value="STEFINA"/>
</dbReference>
<evidence type="ECO:0000256" key="4">
    <source>
        <dbReference type="ARBA" id="ARBA00022690"/>
    </source>
</evidence>
<keyword evidence="5" id="KW-0789">Thiol protease inhibitor</keyword>
<evidence type="ECO:0000256" key="1">
    <source>
        <dbReference type="ARBA" id="ARBA00004496"/>
    </source>
</evidence>
<dbReference type="Pfam" id="PF00031">
    <property type="entry name" value="Cystatin"/>
    <property type="match status" value="1"/>
</dbReference>
<dbReference type="GO" id="GO:0002376">
    <property type="term" value="P:immune system process"/>
    <property type="evidence" value="ECO:0007669"/>
    <property type="project" value="UniProtKB-KW"/>
</dbReference>
<dbReference type="Gene3D" id="3.10.450.10">
    <property type="match status" value="1"/>
</dbReference>
<comment type="similarity">
    <text evidence="2">Belongs to the cystatin family.</text>
</comment>
<evidence type="ECO:0000256" key="3">
    <source>
        <dbReference type="ARBA" id="ARBA00022490"/>
    </source>
</evidence>
<dbReference type="Proteomes" id="UP000261560">
    <property type="component" value="Unplaced"/>
</dbReference>
<dbReference type="GO" id="GO:0005829">
    <property type="term" value="C:cytosol"/>
    <property type="evidence" value="ECO:0007669"/>
    <property type="project" value="TreeGrafter"/>
</dbReference>
<dbReference type="PANTHER" id="PTHR11414">
    <property type="entry name" value="CYSTATIN FAMILY MEMBER"/>
    <property type="match status" value="1"/>
</dbReference>
<reference evidence="10" key="2">
    <citation type="submission" date="2025-09" db="UniProtKB">
        <authorList>
            <consortium name="Ensembl"/>
        </authorList>
    </citation>
    <scope>IDENTIFICATION</scope>
</reference>
<protein>
    <recommendedName>
        <fullName evidence="7">Cystatin-B</fullName>
    </recommendedName>
    <alternativeName>
        <fullName evidence="8">Stefin-B</fullName>
    </alternativeName>
</protein>
<comment type="subcellular location">
    <subcellularLocation>
        <location evidence="1">Cytoplasm</location>
    </subcellularLocation>
</comment>
<sequence>MFGGLSKTLDANEEIQKIVEQVKDGVDKKADKCFLNLQAIQYRFQNVDGKLYYIKVRTGDDNYVHLKVLQKPSDKPGNLELMAIQNNHKRPDPIEPF</sequence>
<dbReference type="PANTHER" id="PTHR11414:SF21">
    <property type="entry name" value="CYSTATIN 14A, TANDEM DUPLICATE 1-RELATED"/>
    <property type="match status" value="1"/>
</dbReference>
<evidence type="ECO:0000313" key="11">
    <source>
        <dbReference type="Proteomes" id="UP000261560"/>
    </source>
</evidence>